<dbReference type="Gramene" id="AUR62043098-RA">
    <property type="protein sequence ID" value="AUR62043098-RA:cds"/>
    <property type="gene ID" value="AUR62043098"/>
</dbReference>
<evidence type="ECO:0000259" key="3">
    <source>
        <dbReference type="Pfam" id="PF17177"/>
    </source>
</evidence>
<organism evidence="4 5">
    <name type="scientific">Chenopodium quinoa</name>
    <name type="common">Quinoa</name>
    <dbReference type="NCBI Taxonomy" id="63459"/>
    <lineage>
        <taxon>Eukaryota</taxon>
        <taxon>Viridiplantae</taxon>
        <taxon>Streptophyta</taxon>
        <taxon>Embryophyta</taxon>
        <taxon>Tracheophyta</taxon>
        <taxon>Spermatophyta</taxon>
        <taxon>Magnoliopsida</taxon>
        <taxon>eudicotyledons</taxon>
        <taxon>Gunneridae</taxon>
        <taxon>Pentapetalae</taxon>
        <taxon>Caryophyllales</taxon>
        <taxon>Chenopodiaceae</taxon>
        <taxon>Chenopodioideae</taxon>
        <taxon>Atripliceae</taxon>
        <taxon>Chenopodium</taxon>
    </lineage>
</organism>
<dbReference type="InterPro" id="IPR033443">
    <property type="entry name" value="PROP1-like_PPR_dom"/>
</dbReference>
<dbReference type="NCBIfam" id="TIGR00756">
    <property type="entry name" value="PPR"/>
    <property type="match status" value="2"/>
</dbReference>
<dbReference type="PANTHER" id="PTHR46862:SF2">
    <property type="entry name" value="OS02G0611400 PROTEIN"/>
    <property type="match status" value="1"/>
</dbReference>
<dbReference type="AlphaFoldDB" id="A0A803NAQ8"/>
<evidence type="ECO:0000313" key="5">
    <source>
        <dbReference type="Proteomes" id="UP000596660"/>
    </source>
</evidence>
<dbReference type="EnsemblPlants" id="AUR62043098-RA">
    <property type="protein sequence ID" value="AUR62043098-RA:cds"/>
    <property type="gene ID" value="AUR62043098"/>
</dbReference>
<reference evidence="4" key="1">
    <citation type="journal article" date="2017" name="Nature">
        <title>The genome of Chenopodium quinoa.</title>
        <authorList>
            <person name="Jarvis D.E."/>
            <person name="Ho Y.S."/>
            <person name="Lightfoot D.J."/>
            <person name="Schmoeckel S.M."/>
            <person name="Li B."/>
            <person name="Borm T.J.A."/>
            <person name="Ohyanagi H."/>
            <person name="Mineta K."/>
            <person name="Michell C.T."/>
            <person name="Saber N."/>
            <person name="Kharbatia N.M."/>
            <person name="Rupper R.R."/>
            <person name="Sharp A.R."/>
            <person name="Dally N."/>
            <person name="Boughton B.A."/>
            <person name="Woo Y.H."/>
            <person name="Gao G."/>
            <person name="Schijlen E.G.W.M."/>
            <person name="Guo X."/>
            <person name="Momin A.A."/>
            <person name="Negrao S."/>
            <person name="Al-Babili S."/>
            <person name="Gehring C."/>
            <person name="Roessner U."/>
            <person name="Jung C."/>
            <person name="Murphy K."/>
            <person name="Arold S.T."/>
            <person name="Gojobori T."/>
            <person name="van der Linden C.G."/>
            <person name="van Loo E.N."/>
            <person name="Jellen E.N."/>
            <person name="Maughan P.J."/>
            <person name="Tester M."/>
        </authorList>
    </citation>
    <scope>NUCLEOTIDE SEQUENCE [LARGE SCALE GENOMIC DNA]</scope>
    <source>
        <strain evidence="4">cv. PI 614886</strain>
    </source>
</reference>
<feature type="domain" description="PROP1-like PPR" evidence="3">
    <location>
        <begin position="310"/>
        <end position="413"/>
    </location>
</feature>
<dbReference type="InterPro" id="IPR002885">
    <property type="entry name" value="PPR_rpt"/>
</dbReference>
<feature type="repeat" description="PPR" evidence="2">
    <location>
        <begin position="292"/>
        <end position="326"/>
    </location>
</feature>
<proteinExistence type="predicted"/>
<evidence type="ECO:0000256" key="1">
    <source>
        <dbReference type="ARBA" id="ARBA00022737"/>
    </source>
</evidence>
<keyword evidence="1" id="KW-0677">Repeat</keyword>
<name>A0A803NAQ8_CHEQI</name>
<dbReference type="OMA" id="FHAKENH"/>
<dbReference type="PROSITE" id="PS51375">
    <property type="entry name" value="PPR"/>
    <property type="match status" value="5"/>
</dbReference>
<dbReference type="SUPFAM" id="SSF81901">
    <property type="entry name" value="HCP-like"/>
    <property type="match status" value="1"/>
</dbReference>
<sequence>MNLRLRHLISKQTLNKLTRITSSSSSSSAIFVAHHNHTQNQLKTPPFLPTQIKNFHSSPQLNHSVSAAVADDEEDEDEAAMNEFLSRFVHNMRGKLNESYPDCDKPTIDAMLLVIVEKLVSEMEKGGNLEEKLVSGNGDFSEDLWKTVWDEVKSMARFASEVGVRGDMLHELRFKWAREAMEKAEFYEGLEKASSMWKEVADKVHEAGEVISPQEAKSITGKCKLVTEKILGLGKQDDFDTVVSQLLNEWKELLQPNRVDWVSLLQRIKERDGSMYIKVMEHVLDEPSFQANIRDYSKLIDIYGEENRSEDIERILKKMSEIGMEPDIVILTALLYMYSKGNNVEQANAAYEALKSQGFKPDMEVYNSMIMMYVNAEKPKLGETLMREMELRDMKPTEDIYMALLRAFAKNGDSIGAQRIVNTMQFAGFQQTAESCALLLEACVKSGNPSEARNCFNEMMNLGFKPDDRCTSYMISAYEKKNELGKALNLLLQLEKGGFEPGVSTYSVLVDWLGKLQLIDEAEQMLTKIAKLGEAPPFKIQVSLCDMYARAKMEKKTLQALGVLEAKKDLLEYQDFERIIHTLLKGDFVQDAQRMYKLMEGQGFVPSYDLQMRFMATQSFSGKSDGSKRPGLR</sequence>
<feature type="repeat" description="PPR" evidence="2">
    <location>
        <begin position="327"/>
        <end position="361"/>
    </location>
</feature>
<dbReference type="Proteomes" id="UP000596660">
    <property type="component" value="Unplaced"/>
</dbReference>
<evidence type="ECO:0000313" key="4">
    <source>
        <dbReference type="EnsemblPlants" id="AUR62043098-RA:cds"/>
    </source>
</evidence>
<reference evidence="4" key="2">
    <citation type="submission" date="2021-03" db="UniProtKB">
        <authorList>
            <consortium name="EnsemblPlants"/>
        </authorList>
    </citation>
    <scope>IDENTIFICATION</scope>
</reference>
<dbReference type="Gene3D" id="1.25.40.10">
    <property type="entry name" value="Tetratricopeptide repeat domain"/>
    <property type="match status" value="2"/>
</dbReference>
<evidence type="ECO:0000256" key="2">
    <source>
        <dbReference type="PROSITE-ProRule" id="PRU00708"/>
    </source>
</evidence>
<keyword evidence="5" id="KW-1185">Reference proteome</keyword>
<dbReference type="Pfam" id="PF01535">
    <property type="entry name" value="PPR"/>
    <property type="match status" value="3"/>
</dbReference>
<dbReference type="Pfam" id="PF17177">
    <property type="entry name" value="PPR_long"/>
    <property type="match status" value="1"/>
</dbReference>
<dbReference type="PANTHER" id="PTHR46862">
    <property type="entry name" value="OS07G0661900 PROTEIN"/>
    <property type="match status" value="1"/>
</dbReference>
<protein>
    <recommendedName>
        <fullName evidence="3">PROP1-like PPR domain-containing protein</fullName>
    </recommendedName>
</protein>
<feature type="repeat" description="PPR" evidence="2">
    <location>
        <begin position="362"/>
        <end position="396"/>
    </location>
</feature>
<accession>A0A803NAQ8</accession>
<dbReference type="InterPro" id="IPR011990">
    <property type="entry name" value="TPR-like_helical_dom_sf"/>
</dbReference>
<feature type="repeat" description="PPR" evidence="2">
    <location>
        <begin position="432"/>
        <end position="466"/>
    </location>
</feature>
<feature type="repeat" description="PPR" evidence="2">
    <location>
        <begin position="502"/>
        <end position="536"/>
    </location>
</feature>